<keyword evidence="3" id="KW-1185">Reference proteome</keyword>
<proteinExistence type="predicted"/>
<gene>
    <name evidence="2" type="ORF">C6P40_004278</name>
</gene>
<accession>A0A9P7BEH4</accession>
<evidence type="ECO:0000313" key="3">
    <source>
        <dbReference type="Proteomes" id="UP000697127"/>
    </source>
</evidence>
<dbReference type="EMBL" id="PUHW01000559">
    <property type="protein sequence ID" value="KAG0686373.1"/>
    <property type="molecule type" value="Genomic_DNA"/>
</dbReference>
<organism evidence="2 3">
    <name type="scientific">Pichia californica</name>
    <dbReference type="NCBI Taxonomy" id="460514"/>
    <lineage>
        <taxon>Eukaryota</taxon>
        <taxon>Fungi</taxon>
        <taxon>Dikarya</taxon>
        <taxon>Ascomycota</taxon>
        <taxon>Saccharomycotina</taxon>
        <taxon>Pichiomycetes</taxon>
        <taxon>Pichiales</taxon>
        <taxon>Pichiaceae</taxon>
        <taxon>Pichia</taxon>
    </lineage>
</organism>
<feature type="compositionally biased region" description="Basic and acidic residues" evidence="1">
    <location>
        <begin position="1"/>
        <end position="15"/>
    </location>
</feature>
<protein>
    <submittedName>
        <fullName evidence="2">Uncharacterized protein</fullName>
    </submittedName>
</protein>
<dbReference type="Proteomes" id="UP000697127">
    <property type="component" value="Unassembled WGS sequence"/>
</dbReference>
<feature type="region of interest" description="Disordered" evidence="1">
    <location>
        <begin position="1"/>
        <end position="28"/>
    </location>
</feature>
<reference evidence="2" key="1">
    <citation type="submission" date="2020-11" db="EMBL/GenBank/DDBJ databases">
        <title>Kefir isolates.</title>
        <authorList>
            <person name="Marcisauskas S."/>
            <person name="Kim Y."/>
            <person name="Blasche S."/>
        </authorList>
    </citation>
    <scope>NUCLEOTIDE SEQUENCE</scope>
    <source>
        <strain evidence="2">Olga-1</strain>
    </source>
</reference>
<dbReference type="AlphaFoldDB" id="A0A9P7BEH4"/>
<evidence type="ECO:0000256" key="1">
    <source>
        <dbReference type="SAM" id="MobiDB-lite"/>
    </source>
</evidence>
<name>A0A9P7BEH4_9ASCO</name>
<sequence>MVSSEHEHETEHEISSGEEVYAEEDSPTLTSTIVPYETIRIAGYADITKFESFYGNPDKNNTYLPTAKANNDAKNWLFQVGRFMKIAKTPEYEKVNAVTTKLQGLAHDWLVHLTM</sequence>
<evidence type="ECO:0000313" key="2">
    <source>
        <dbReference type="EMBL" id="KAG0686373.1"/>
    </source>
</evidence>
<comment type="caution">
    <text evidence="2">The sequence shown here is derived from an EMBL/GenBank/DDBJ whole genome shotgun (WGS) entry which is preliminary data.</text>
</comment>